<feature type="compositionally biased region" description="Polar residues" evidence="1">
    <location>
        <begin position="1"/>
        <end position="12"/>
    </location>
</feature>
<dbReference type="EMBL" id="JACHWP010000004">
    <property type="protein sequence ID" value="MBB3023363.1"/>
    <property type="molecule type" value="Genomic_DNA"/>
</dbReference>
<sequence length="260" mass="28346">MSSRASGQATSRDAQRERLRKQRQAELKRQRNIRRAVIAVVTILALLLAGGIGYGIWKATAGKDDPRAKVIETTKLDPKDPALVVGAEPGSAPKVDIVLDFNCPFCGEFEKINGEDLNELAKNGEVTLRYNVRTGLDGASADFYSSRAAGAAVCTYEESPDLFMKFQLELFKNQPEETGPGLTNQQMVKYAKDAGASKETQQCISSNKYQGWASKYAEPAGKDLSRATPAVFINGEEWQGNWTQPGELKKAVQGADAPKE</sequence>
<feature type="domain" description="Thioredoxin-like fold" evidence="3">
    <location>
        <begin position="91"/>
        <end position="244"/>
    </location>
</feature>
<gene>
    <name evidence="4" type="ORF">FHX50_001655</name>
</gene>
<keyword evidence="2" id="KW-1133">Transmembrane helix</keyword>
<comment type="caution">
    <text evidence="4">The sequence shown here is derived from an EMBL/GenBank/DDBJ whole genome shotgun (WGS) entry which is preliminary data.</text>
</comment>
<dbReference type="Gene3D" id="3.40.30.10">
    <property type="entry name" value="Glutaredoxin"/>
    <property type="match status" value="1"/>
</dbReference>
<dbReference type="CDD" id="cd02972">
    <property type="entry name" value="DsbA_family"/>
    <property type="match status" value="1"/>
</dbReference>
<evidence type="ECO:0000256" key="2">
    <source>
        <dbReference type="SAM" id="Phobius"/>
    </source>
</evidence>
<keyword evidence="2" id="KW-0472">Membrane</keyword>
<dbReference type="RefSeq" id="WP_183376489.1">
    <property type="nucleotide sequence ID" value="NZ_CBCSFZ010000014.1"/>
</dbReference>
<proteinExistence type="predicted"/>
<name>A0A839QS94_9MICO</name>
<dbReference type="GO" id="GO:0016853">
    <property type="term" value="F:isomerase activity"/>
    <property type="evidence" value="ECO:0007669"/>
    <property type="project" value="UniProtKB-KW"/>
</dbReference>
<organism evidence="4 5">
    <name type="scientific">Helcobacillus massiliensis</name>
    <dbReference type="NCBI Taxonomy" id="521392"/>
    <lineage>
        <taxon>Bacteria</taxon>
        <taxon>Bacillati</taxon>
        <taxon>Actinomycetota</taxon>
        <taxon>Actinomycetes</taxon>
        <taxon>Micrococcales</taxon>
        <taxon>Dermabacteraceae</taxon>
        <taxon>Helcobacillus</taxon>
    </lineage>
</organism>
<dbReference type="InterPro" id="IPR036249">
    <property type="entry name" value="Thioredoxin-like_sf"/>
</dbReference>
<keyword evidence="4" id="KW-0413">Isomerase</keyword>
<keyword evidence="2" id="KW-0812">Transmembrane</keyword>
<feature type="region of interest" description="Disordered" evidence="1">
    <location>
        <begin position="1"/>
        <end position="23"/>
    </location>
</feature>
<evidence type="ECO:0000313" key="4">
    <source>
        <dbReference type="EMBL" id="MBB3023363.1"/>
    </source>
</evidence>
<keyword evidence="5" id="KW-1185">Reference proteome</keyword>
<evidence type="ECO:0000256" key="1">
    <source>
        <dbReference type="SAM" id="MobiDB-lite"/>
    </source>
</evidence>
<protein>
    <submittedName>
        <fullName evidence="4">Protein-disulfide isomerase</fullName>
    </submittedName>
</protein>
<feature type="region of interest" description="Disordered" evidence="1">
    <location>
        <begin position="237"/>
        <end position="260"/>
    </location>
</feature>
<dbReference type="SUPFAM" id="SSF52833">
    <property type="entry name" value="Thioredoxin-like"/>
    <property type="match status" value="1"/>
</dbReference>
<dbReference type="Pfam" id="PF13462">
    <property type="entry name" value="Thioredoxin_4"/>
    <property type="match status" value="1"/>
</dbReference>
<reference evidence="4 5" key="1">
    <citation type="submission" date="2020-08" db="EMBL/GenBank/DDBJ databases">
        <title>Sequencing the genomes of 1000 actinobacteria strains.</title>
        <authorList>
            <person name="Klenk H.-P."/>
        </authorList>
    </citation>
    <scope>NUCLEOTIDE SEQUENCE [LARGE SCALE GENOMIC DNA]</scope>
    <source>
        <strain evidence="4 5">DSM 23040</strain>
    </source>
</reference>
<evidence type="ECO:0000259" key="3">
    <source>
        <dbReference type="Pfam" id="PF13462"/>
    </source>
</evidence>
<evidence type="ECO:0000313" key="5">
    <source>
        <dbReference type="Proteomes" id="UP000568050"/>
    </source>
</evidence>
<feature type="compositionally biased region" description="Basic and acidic residues" evidence="1">
    <location>
        <begin position="13"/>
        <end position="23"/>
    </location>
</feature>
<dbReference type="Proteomes" id="UP000568050">
    <property type="component" value="Unassembled WGS sequence"/>
</dbReference>
<dbReference type="InterPro" id="IPR012336">
    <property type="entry name" value="Thioredoxin-like_fold"/>
</dbReference>
<feature type="transmembrane region" description="Helical" evidence="2">
    <location>
        <begin position="36"/>
        <end position="57"/>
    </location>
</feature>
<accession>A0A839QS94</accession>
<dbReference type="AlphaFoldDB" id="A0A839QS94"/>